<comment type="subcellular location">
    <subcellularLocation>
        <location evidence="1">Membrane</location>
        <topology evidence="1">Single-pass membrane protein</topology>
    </subcellularLocation>
</comment>
<keyword evidence="3" id="KW-0812">Transmembrane</keyword>
<organism evidence="7">
    <name type="scientific">Eiseniibacteriota bacterium</name>
    <dbReference type="NCBI Taxonomy" id="2212470"/>
    <lineage>
        <taxon>Bacteria</taxon>
        <taxon>Candidatus Eiseniibacteriota</taxon>
    </lineage>
</organism>
<name>A0A832I4E0_UNCEI</name>
<dbReference type="Gene3D" id="3.30.479.30">
    <property type="entry name" value="Band 7 domain"/>
    <property type="match status" value="1"/>
</dbReference>
<evidence type="ECO:0000256" key="2">
    <source>
        <dbReference type="ARBA" id="ARBA00008164"/>
    </source>
</evidence>
<dbReference type="SUPFAM" id="SSF117892">
    <property type="entry name" value="Band 7/SPFH domain"/>
    <property type="match status" value="1"/>
</dbReference>
<evidence type="ECO:0000256" key="3">
    <source>
        <dbReference type="ARBA" id="ARBA00022692"/>
    </source>
</evidence>
<dbReference type="InterPro" id="IPR018080">
    <property type="entry name" value="Band_7/stomatin-like_CS"/>
</dbReference>
<evidence type="ECO:0000256" key="4">
    <source>
        <dbReference type="ARBA" id="ARBA00022989"/>
    </source>
</evidence>
<comment type="similarity">
    <text evidence="2">Belongs to the band 7/mec-2 family.</text>
</comment>
<dbReference type="PRINTS" id="PR00721">
    <property type="entry name" value="STOMATIN"/>
</dbReference>
<evidence type="ECO:0000256" key="1">
    <source>
        <dbReference type="ARBA" id="ARBA00004167"/>
    </source>
</evidence>
<dbReference type="PANTHER" id="PTHR43327">
    <property type="entry name" value="STOMATIN-LIKE PROTEIN 2, MITOCHONDRIAL"/>
    <property type="match status" value="1"/>
</dbReference>
<keyword evidence="5" id="KW-0472">Membrane</keyword>
<dbReference type="GO" id="GO:0098552">
    <property type="term" value="C:side of membrane"/>
    <property type="evidence" value="ECO:0007669"/>
    <property type="project" value="UniProtKB-ARBA"/>
</dbReference>
<dbReference type="AlphaFoldDB" id="A0A832I4E0"/>
<proteinExistence type="inferred from homology"/>
<dbReference type="Pfam" id="PF01145">
    <property type="entry name" value="Band_7"/>
    <property type="match status" value="1"/>
</dbReference>
<sequence length="290" mass="32201">MAQIGFFLLVVLLFITLVSLARSARIVSQYEKGLVLRLGRYRNTVDSGLTFLVPVIEDMIKVDMRERVINVEPQKVITKDNVVVTVDAVIYYRISDPVKATFEVQNFAYAATTLAQTNLRNLVGDKSLDDTLVARDMINANLRNVLDEATNTWGVKVTRVEVQKIDPPADITEAMSRQMKAERDKRAAILEAEGVKQSQILQAEGVKQSEILRAEGDAQARILRAQAEAKAIEMVSNAAENFFKDRAEASKRLDVLNTVLATQTKYIVPSGADLVNVLGLDDRGVVPLKR</sequence>
<accession>A0A832I4E0</accession>
<evidence type="ECO:0000259" key="6">
    <source>
        <dbReference type="SMART" id="SM00244"/>
    </source>
</evidence>
<dbReference type="PROSITE" id="PS01270">
    <property type="entry name" value="BAND_7"/>
    <property type="match status" value="1"/>
</dbReference>
<dbReference type="InterPro" id="IPR036013">
    <property type="entry name" value="Band_7/SPFH_dom_sf"/>
</dbReference>
<dbReference type="InterPro" id="IPR001107">
    <property type="entry name" value="Band_7"/>
</dbReference>
<dbReference type="GO" id="GO:0005886">
    <property type="term" value="C:plasma membrane"/>
    <property type="evidence" value="ECO:0007669"/>
    <property type="project" value="UniProtKB-ARBA"/>
</dbReference>
<keyword evidence="4" id="KW-1133">Transmembrane helix</keyword>
<protein>
    <submittedName>
        <fullName evidence="7">SPFH/Band 7/PHB domain protein</fullName>
    </submittedName>
</protein>
<feature type="domain" description="Band 7" evidence="6">
    <location>
        <begin position="22"/>
        <end position="179"/>
    </location>
</feature>
<dbReference type="PANTHER" id="PTHR43327:SF10">
    <property type="entry name" value="STOMATIN-LIKE PROTEIN 2, MITOCHONDRIAL"/>
    <property type="match status" value="1"/>
</dbReference>
<gene>
    <name evidence="7" type="ORF">ENR23_08090</name>
</gene>
<evidence type="ECO:0000313" key="7">
    <source>
        <dbReference type="EMBL" id="HGZ43369.1"/>
    </source>
</evidence>
<evidence type="ECO:0000256" key="5">
    <source>
        <dbReference type="ARBA" id="ARBA00023136"/>
    </source>
</evidence>
<dbReference type="InterPro" id="IPR050710">
    <property type="entry name" value="Band7/mec-2_domain"/>
</dbReference>
<dbReference type="SMART" id="SM00244">
    <property type="entry name" value="PHB"/>
    <property type="match status" value="1"/>
</dbReference>
<reference evidence="7" key="1">
    <citation type="journal article" date="2020" name="mSystems">
        <title>Genome- and Community-Level Interaction Insights into Carbon Utilization and Element Cycling Functions of Hydrothermarchaeota in Hydrothermal Sediment.</title>
        <authorList>
            <person name="Zhou Z."/>
            <person name="Liu Y."/>
            <person name="Xu W."/>
            <person name="Pan J."/>
            <person name="Luo Z.H."/>
            <person name="Li M."/>
        </authorList>
    </citation>
    <scope>NUCLEOTIDE SEQUENCE [LARGE SCALE GENOMIC DNA]</scope>
    <source>
        <strain evidence="7">SpSt-381</strain>
    </source>
</reference>
<dbReference type="FunFam" id="3.30.479.30:FF:000004">
    <property type="entry name" value="Putative membrane protease family, stomatin"/>
    <property type="match status" value="1"/>
</dbReference>
<dbReference type="EMBL" id="DSQF01000017">
    <property type="protein sequence ID" value="HGZ43369.1"/>
    <property type="molecule type" value="Genomic_DNA"/>
</dbReference>
<dbReference type="InterPro" id="IPR001972">
    <property type="entry name" value="Stomatin_HflK_fam"/>
</dbReference>
<comment type="caution">
    <text evidence="7">The sequence shown here is derived from an EMBL/GenBank/DDBJ whole genome shotgun (WGS) entry which is preliminary data.</text>
</comment>